<name>A0A3S3RSN3_9HYPH</name>
<dbReference type="PIRSF" id="PIRSF005419">
    <property type="entry name" value="FlhA"/>
    <property type="match status" value="1"/>
</dbReference>
<comment type="similarity">
    <text evidence="2 7">Belongs to the FHIPEP (flagella/HR/invasion proteins export pore) family.</text>
</comment>
<feature type="transmembrane region" description="Helical" evidence="7">
    <location>
        <begin position="20"/>
        <end position="37"/>
    </location>
</feature>
<gene>
    <name evidence="7 8" type="primary">flhA</name>
    <name evidence="8" type="ORF">EPK99_15320</name>
</gene>
<dbReference type="EMBL" id="SBIP01000003">
    <property type="protein sequence ID" value="RWX77030.1"/>
    <property type="molecule type" value="Genomic_DNA"/>
</dbReference>
<comment type="caution">
    <text evidence="8">The sequence shown here is derived from an EMBL/GenBank/DDBJ whole genome shotgun (WGS) entry which is preliminary data.</text>
</comment>
<keyword evidence="6 7" id="KW-0472">Membrane</keyword>
<dbReference type="Gene3D" id="3.40.30.60">
    <property type="entry name" value="FHIPEP family, domain 1"/>
    <property type="match status" value="1"/>
</dbReference>
<evidence type="ECO:0000256" key="4">
    <source>
        <dbReference type="ARBA" id="ARBA00022692"/>
    </source>
</evidence>
<evidence type="ECO:0000256" key="5">
    <source>
        <dbReference type="ARBA" id="ARBA00022989"/>
    </source>
</evidence>
<dbReference type="GO" id="GO:0005886">
    <property type="term" value="C:plasma membrane"/>
    <property type="evidence" value="ECO:0007669"/>
    <property type="project" value="UniProtKB-SubCell"/>
</dbReference>
<evidence type="ECO:0000256" key="7">
    <source>
        <dbReference type="RuleBase" id="RU364093"/>
    </source>
</evidence>
<dbReference type="PRINTS" id="PR00949">
    <property type="entry name" value="TYPE3IMAPROT"/>
</dbReference>
<dbReference type="InterPro" id="IPR001712">
    <property type="entry name" value="T3SS_FHIPEP"/>
</dbReference>
<organism evidence="8 9">
    <name type="scientific">Neorhizobium lilium</name>
    <dbReference type="NCBI Taxonomy" id="2503024"/>
    <lineage>
        <taxon>Bacteria</taxon>
        <taxon>Pseudomonadati</taxon>
        <taxon>Pseudomonadota</taxon>
        <taxon>Alphaproteobacteria</taxon>
        <taxon>Hyphomicrobiales</taxon>
        <taxon>Rhizobiaceae</taxon>
        <taxon>Rhizobium/Agrobacterium group</taxon>
        <taxon>Neorhizobium</taxon>
    </lineage>
</organism>
<dbReference type="PANTHER" id="PTHR30161:SF1">
    <property type="entry name" value="FLAGELLAR BIOSYNTHESIS PROTEIN FLHA-RELATED"/>
    <property type="match status" value="1"/>
</dbReference>
<evidence type="ECO:0000256" key="2">
    <source>
        <dbReference type="ARBA" id="ARBA00008835"/>
    </source>
</evidence>
<dbReference type="GO" id="GO:0009306">
    <property type="term" value="P:protein secretion"/>
    <property type="evidence" value="ECO:0007669"/>
    <property type="project" value="InterPro"/>
</dbReference>
<dbReference type="InterPro" id="IPR042193">
    <property type="entry name" value="FHIPEP_3"/>
</dbReference>
<dbReference type="AlphaFoldDB" id="A0A3S3RSN3"/>
<dbReference type="NCBIfam" id="TIGR01398">
    <property type="entry name" value="FlhA"/>
    <property type="match status" value="1"/>
</dbReference>
<dbReference type="Gene3D" id="3.40.50.12790">
    <property type="entry name" value="FHIPEP family, domain 4"/>
    <property type="match status" value="1"/>
</dbReference>
<keyword evidence="7" id="KW-0813">Transport</keyword>
<dbReference type="InterPro" id="IPR042194">
    <property type="entry name" value="FHIPEP_1"/>
</dbReference>
<sequence length="696" mass="76014">MAISSTTVLPSKPGLNGRDIGFAVGIVSILCILFLPIPAFLIDIGLAFSIALSVLILMVSLWIQRPLDFSAFPTVLLIATMIRLALNIATTRVILSHGHEGHNAAGGVIAGFSSLVMSGDFVIGLIVFLILIVVNFIVITKGATRIAEVGARFTLDAIPGKQMSIDADLSAGIIDEKEAQLRRRELEEESSFFGAMDGASKFVRGDAVAGLLITTINVFGGIIIGYFRHGMEIGQAADVFVKLSVGDGIVSQVPALIVSLAAGLIVTRGGTLGSTDKAVIGQLSGYPRALWVAAGLMATLALVPGLPFIPFMVLALLMGGSAWGIPRQIEAENKRLRESEERKVVETRESEKDSVKNVLKTAEVELALGKQVFPRLLGTHQELGFRVAKMRKRFATQYGFVVPEIKVIDDIAIPDKSYQIRIHGTTVASSTLRLGEVLVIVGQGRKPTVPGDEVREPTFGMPAVSVLEHFVEDLKREGFHPIDNVSVLLTHVSEVIRNNLPQLLSYKDVKILIDRLDPEYKKLADEMCSSHMSYSGLQAVLKLLLAERVSIRNLHLILEALAELAPHVRKTEQLVEHVRVRMSQQICGDLADNGVLRVLRLGSKWDLMFHQAIKRDAKGDIIDFDIDPRTLEEFSEQAGQVIREYMDRGLPFVLVTSPETRSYVRMIIERLFATLPVLSHVELAKGIEIKVLGSIS</sequence>
<evidence type="ECO:0000256" key="1">
    <source>
        <dbReference type="ARBA" id="ARBA00004651"/>
    </source>
</evidence>
<keyword evidence="9" id="KW-1185">Reference proteome</keyword>
<dbReference type="InterPro" id="IPR042196">
    <property type="entry name" value="FHIPEP_4"/>
</dbReference>
<feature type="transmembrane region" description="Helical" evidence="7">
    <location>
        <begin position="207"/>
        <end position="227"/>
    </location>
</feature>
<keyword evidence="4 7" id="KW-0812">Transmembrane</keyword>
<dbReference type="PANTHER" id="PTHR30161">
    <property type="entry name" value="FLAGELLAR EXPORT PROTEIN, MEMBRANE FLHA SUBUNIT-RELATED"/>
    <property type="match status" value="1"/>
</dbReference>
<dbReference type="GO" id="GO:0044780">
    <property type="term" value="P:bacterial-type flagellum assembly"/>
    <property type="evidence" value="ECO:0007669"/>
    <property type="project" value="InterPro"/>
</dbReference>
<protein>
    <recommendedName>
        <fullName evidence="7">Flagellar biosynthesis protein FlhA</fullName>
    </recommendedName>
</protein>
<keyword evidence="8" id="KW-0966">Cell projection</keyword>
<comment type="subcellular location">
    <subcellularLocation>
        <location evidence="1 7">Cell membrane</location>
        <topology evidence="1 7">Multi-pass membrane protein</topology>
    </subcellularLocation>
</comment>
<accession>A0A3S3RSN3</accession>
<keyword evidence="8" id="KW-0969">Cilium</keyword>
<feature type="transmembrane region" description="Helical" evidence="7">
    <location>
        <begin position="121"/>
        <end position="139"/>
    </location>
</feature>
<feature type="transmembrane region" description="Helical" evidence="7">
    <location>
        <begin position="248"/>
        <end position="269"/>
    </location>
</feature>
<keyword evidence="7" id="KW-1005">Bacterial flagellum biogenesis</keyword>
<dbReference type="Gene3D" id="1.10.8.540">
    <property type="entry name" value="FHIPEP family, domain 3"/>
    <property type="match status" value="1"/>
</dbReference>
<comment type="caution">
    <text evidence="7">Lacks conserved residue(s) required for the propagation of feature annotation.</text>
</comment>
<dbReference type="Proteomes" id="UP000287687">
    <property type="component" value="Unassembled WGS sequence"/>
</dbReference>
<feature type="transmembrane region" description="Helical" evidence="7">
    <location>
        <begin position="44"/>
        <end position="63"/>
    </location>
</feature>
<dbReference type="InterPro" id="IPR006301">
    <property type="entry name" value="FlhA"/>
</dbReference>
<proteinExistence type="inferred from homology"/>
<evidence type="ECO:0000313" key="8">
    <source>
        <dbReference type="EMBL" id="RWX77030.1"/>
    </source>
</evidence>
<evidence type="ECO:0000313" key="9">
    <source>
        <dbReference type="Proteomes" id="UP000287687"/>
    </source>
</evidence>
<evidence type="ECO:0000256" key="6">
    <source>
        <dbReference type="ARBA" id="ARBA00023136"/>
    </source>
</evidence>
<evidence type="ECO:0000256" key="3">
    <source>
        <dbReference type="ARBA" id="ARBA00022475"/>
    </source>
</evidence>
<reference evidence="8 9" key="1">
    <citation type="submission" date="2019-01" db="EMBL/GenBank/DDBJ databases">
        <title>The draft genome of Rhizobium sp. 24NR.</title>
        <authorList>
            <person name="Liu L."/>
            <person name="Liang L."/>
            <person name="Shi S."/>
            <person name="Xu L."/>
            <person name="Wang X."/>
            <person name="Li L."/>
            <person name="Zhang X."/>
        </authorList>
    </citation>
    <scope>NUCLEOTIDE SEQUENCE [LARGE SCALE GENOMIC DNA]</scope>
    <source>
        <strain evidence="8 9">24NR</strain>
    </source>
</reference>
<comment type="function">
    <text evidence="7">Required for formation of the rod structure of the flagellar apparatus. Together with FliI and FliH, may constitute the export apparatus of flagellin.</text>
</comment>
<feature type="transmembrane region" description="Helical" evidence="7">
    <location>
        <begin position="289"/>
        <end position="317"/>
    </location>
</feature>
<dbReference type="RefSeq" id="WP_128443944.1">
    <property type="nucleotide sequence ID" value="NZ_SBIP01000003.1"/>
</dbReference>
<dbReference type="OrthoDB" id="9759185at2"/>
<keyword evidence="3 7" id="KW-1003">Cell membrane</keyword>
<keyword evidence="7" id="KW-0653">Protein transport</keyword>
<dbReference type="Pfam" id="PF00771">
    <property type="entry name" value="FHIPEP"/>
    <property type="match status" value="1"/>
</dbReference>
<keyword evidence="8" id="KW-0282">Flagellum</keyword>
<keyword evidence="7" id="KW-1006">Bacterial flagellum protein export</keyword>
<keyword evidence="5 7" id="KW-1133">Transmembrane helix</keyword>